<dbReference type="NCBIfam" id="TIGR01596">
    <property type="entry name" value="cas3_HD"/>
    <property type="match status" value="1"/>
</dbReference>
<evidence type="ECO:0000256" key="6">
    <source>
        <dbReference type="ARBA" id="ARBA00022801"/>
    </source>
</evidence>
<dbReference type="PROSITE" id="PS51643">
    <property type="entry name" value="HD_CAS3"/>
    <property type="match status" value="1"/>
</dbReference>
<dbReference type="SUPFAM" id="SSF52540">
    <property type="entry name" value="P-loop containing nucleoside triphosphate hydrolases"/>
    <property type="match status" value="1"/>
</dbReference>
<dbReference type="Pfam" id="PF00270">
    <property type="entry name" value="DEAD"/>
    <property type="match status" value="1"/>
</dbReference>
<dbReference type="Pfam" id="PF18019">
    <property type="entry name" value="Cas3_HD"/>
    <property type="match status" value="1"/>
</dbReference>
<evidence type="ECO:0000256" key="3">
    <source>
        <dbReference type="ARBA" id="ARBA00022722"/>
    </source>
</evidence>
<gene>
    <name evidence="14" type="ORF">BG53_05955</name>
</gene>
<feature type="domain" description="Helicase C-terminal" evidence="12">
    <location>
        <begin position="511"/>
        <end position="669"/>
    </location>
</feature>
<dbReference type="InterPro" id="IPR027417">
    <property type="entry name" value="P-loop_NTPase"/>
</dbReference>
<dbReference type="SMART" id="SM00490">
    <property type="entry name" value="HELICc"/>
    <property type="match status" value="1"/>
</dbReference>
<dbReference type="EMBL" id="JFHU01000185">
    <property type="protein sequence ID" value="EXX86591.1"/>
    <property type="molecule type" value="Genomic_DNA"/>
</dbReference>
<dbReference type="CDD" id="cd09641">
    <property type="entry name" value="Cas3''_I"/>
    <property type="match status" value="1"/>
</dbReference>
<evidence type="ECO:0000256" key="2">
    <source>
        <dbReference type="ARBA" id="ARBA00009046"/>
    </source>
</evidence>
<dbReference type="AlphaFoldDB" id="A0A9W5W6F7"/>
<protein>
    <recommendedName>
        <fullName evidence="16">CRISPR-associated protein Cas3</fullName>
    </recommendedName>
</protein>
<dbReference type="GO" id="GO:0003724">
    <property type="term" value="F:RNA helicase activity"/>
    <property type="evidence" value="ECO:0007669"/>
    <property type="project" value="TreeGrafter"/>
</dbReference>
<comment type="similarity">
    <text evidence="10">Belongs to the DEAD box helicase family.</text>
</comment>
<accession>A0A9W5W6F7</accession>
<keyword evidence="6" id="KW-0378">Hydrolase</keyword>
<dbReference type="Gene3D" id="3.40.50.300">
    <property type="entry name" value="P-loop containing nucleotide triphosphate hydrolases"/>
    <property type="match status" value="2"/>
</dbReference>
<sequence>MKQRILAKGVSKEQHVPAFATLAGHAANVADAGDKLARWLGGGALRHFGLADRESDLRMVLRWFGWTHDWGKAGNQFQQMLQGGNPLQLMRHEVVSALLLRHHPVLSRLTEALGKELANALLCAVLGHHRKFPAPYQMADIREREDLSVDINHSDFREMLTAMYRDLGLSEPMGEIEPLKITKHSVTHGTLDYWWADDKLVRLKDDLADWWEQNKTDEPVRFIALSKAFAIAADVAGSALPDPEERTQLIRSASETGITPDDMHGLIERWAKNRGIPTPFRPRDFQRRVAESESRLTLVEAGCGSGKSVAAYMWAQRWAERFKTDGHSPPHFFFCMPTMGTATEQFRDYAMNADVDAILEHSKANLDLDSIRNFLTAEEGESDTERFIRQESTIEAFRLWSAPMIVCTADTVLGSMVNARKSLYHFPVVANGLIVFDEVHAMDNRVFRHLLIFLRHMPHLPVLLMTASLSEYRRQMLTEARQEPMAVISDRESGQAELPRYWLNRVDDKRPLTDAISRTVAAGGNVLWVCNQVERAAENYEEMQKRFGREGVRVFVYHSRFRYGDRSKLHRRAVDSFGDGQGPVILIATQVAEMSLDLSADLLVTDLAPIPSLIQRLGRLNRRALPEHRPEPKTAYILKPESSLPYKDEELEQAAKWIASLQSGERSLAQRDLAQVFEQMEGSVDRNPRLEWREAFKNAVFFSGKWETPVHVLRETGHTVSIILENDLRGFEAKQGREPGRDWIGEHEVPILLKSEVFSWKRIAGRPIAPVERIHYDYDESTGRGRGAAWVD</sequence>
<keyword evidence="15" id="KW-1185">Reference proteome</keyword>
<dbReference type="NCBIfam" id="TIGR01587">
    <property type="entry name" value="cas3_core"/>
    <property type="match status" value="1"/>
</dbReference>
<feature type="domain" description="Helicase ATP-binding" evidence="11">
    <location>
        <begin position="288"/>
        <end position="487"/>
    </location>
</feature>
<organism evidence="14 15">
    <name type="scientific">Paenibacillus darwinianus</name>
    <dbReference type="NCBI Taxonomy" id="1380763"/>
    <lineage>
        <taxon>Bacteria</taxon>
        <taxon>Bacillati</taxon>
        <taxon>Bacillota</taxon>
        <taxon>Bacilli</taxon>
        <taxon>Bacillales</taxon>
        <taxon>Paenibacillaceae</taxon>
        <taxon>Paenibacillus</taxon>
    </lineage>
</organism>
<dbReference type="Proteomes" id="UP000053750">
    <property type="component" value="Unassembled WGS sequence"/>
</dbReference>
<feature type="domain" description="HD Cas3-type" evidence="13">
    <location>
        <begin position="15"/>
        <end position="236"/>
    </location>
</feature>
<dbReference type="GO" id="GO:0004518">
    <property type="term" value="F:nuclease activity"/>
    <property type="evidence" value="ECO:0007669"/>
    <property type="project" value="UniProtKB-KW"/>
</dbReference>
<evidence type="ECO:0000313" key="15">
    <source>
        <dbReference type="Proteomes" id="UP000053750"/>
    </source>
</evidence>
<dbReference type="PANTHER" id="PTHR47959:SF16">
    <property type="entry name" value="CRISPR-ASSOCIATED NUCLEASE_HELICASE CAS3-RELATED"/>
    <property type="match status" value="1"/>
</dbReference>
<comment type="similarity">
    <text evidence="2">In the central section; belongs to the CRISPR-associated helicase Cas3 family.</text>
</comment>
<evidence type="ECO:0000256" key="4">
    <source>
        <dbReference type="ARBA" id="ARBA00022723"/>
    </source>
</evidence>
<dbReference type="GO" id="GO:0051607">
    <property type="term" value="P:defense response to virus"/>
    <property type="evidence" value="ECO:0007669"/>
    <property type="project" value="UniProtKB-KW"/>
</dbReference>
<keyword evidence="3" id="KW-0540">Nuclease</keyword>
<dbReference type="SMART" id="SM00487">
    <property type="entry name" value="DEXDc"/>
    <property type="match status" value="1"/>
</dbReference>
<dbReference type="InterPro" id="IPR014001">
    <property type="entry name" value="Helicase_ATP-bd"/>
</dbReference>
<dbReference type="InterPro" id="IPR006483">
    <property type="entry name" value="CRISPR-assoc_Cas3_HD"/>
</dbReference>
<dbReference type="InterPro" id="IPR050079">
    <property type="entry name" value="DEAD_box_RNA_helicase"/>
</dbReference>
<dbReference type="GO" id="GO:0003676">
    <property type="term" value="F:nucleic acid binding"/>
    <property type="evidence" value="ECO:0007669"/>
    <property type="project" value="InterPro"/>
</dbReference>
<evidence type="ECO:0000259" key="12">
    <source>
        <dbReference type="PROSITE" id="PS51194"/>
    </source>
</evidence>
<comment type="similarity">
    <text evidence="1">In the N-terminal section; belongs to the CRISPR-associated nuclease Cas3-HD family.</text>
</comment>
<keyword evidence="4" id="KW-0479">Metal-binding</keyword>
<dbReference type="InterPro" id="IPR001650">
    <property type="entry name" value="Helicase_C-like"/>
</dbReference>
<evidence type="ECO:0000313" key="14">
    <source>
        <dbReference type="EMBL" id="EXX86591.1"/>
    </source>
</evidence>
<reference evidence="14 15" key="1">
    <citation type="submission" date="2014-02" db="EMBL/GenBank/DDBJ databases">
        <title>Genome sequence of Paenibacillus darwinianus reveals adaptive mechanisms for survival in Antarctic soils.</title>
        <authorList>
            <person name="Dsouza M."/>
            <person name="Taylor M.W."/>
            <person name="Turner S.J."/>
            <person name="Aislabie J."/>
        </authorList>
    </citation>
    <scope>NUCLEOTIDE SEQUENCE [LARGE SCALE GENOMIC DNA]</scope>
    <source>
        <strain evidence="14 15">CE1</strain>
    </source>
</reference>
<dbReference type="RefSeq" id="WP_036716355.1">
    <property type="nucleotide sequence ID" value="NZ_KK082273.1"/>
</dbReference>
<dbReference type="Gene3D" id="1.10.3210.30">
    <property type="match status" value="1"/>
</dbReference>
<evidence type="ECO:0000256" key="5">
    <source>
        <dbReference type="ARBA" id="ARBA00022741"/>
    </source>
</evidence>
<evidence type="ECO:0000256" key="8">
    <source>
        <dbReference type="ARBA" id="ARBA00022840"/>
    </source>
</evidence>
<dbReference type="GO" id="GO:0016787">
    <property type="term" value="F:hydrolase activity"/>
    <property type="evidence" value="ECO:0007669"/>
    <property type="project" value="UniProtKB-KW"/>
</dbReference>
<evidence type="ECO:0000259" key="13">
    <source>
        <dbReference type="PROSITE" id="PS51643"/>
    </source>
</evidence>
<dbReference type="GO" id="GO:0005524">
    <property type="term" value="F:ATP binding"/>
    <property type="evidence" value="ECO:0007669"/>
    <property type="project" value="UniProtKB-KW"/>
</dbReference>
<evidence type="ECO:0000256" key="1">
    <source>
        <dbReference type="ARBA" id="ARBA00006847"/>
    </source>
</evidence>
<dbReference type="GO" id="GO:0005829">
    <property type="term" value="C:cytosol"/>
    <property type="evidence" value="ECO:0007669"/>
    <property type="project" value="TreeGrafter"/>
</dbReference>
<dbReference type="InterPro" id="IPR011545">
    <property type="entry name" value="DEAD/DEAH_box_helicase_dom"/>
</dbReference>
<dbReference type="OrthoDB" id="9810236at2"/>
<evidence type="ECO:0000259" key="11">
    <source>
        <dbReference type="PROSITE" id="PS51192"/>
    </source>
</evidence>
<keyword evidence="8" id="KW-0067">ATP-binding</keyword>
<keyword evidence="5" id="KW-0547">Nucleotide-binding</keyword>
<name>A0A9W5W6F7_9BACL</name>
<comment type="caution">
    <text evidence="14">The sequence shown here is derived from an EMBL/GenBank/DDBJ whole genome shotgun (WGS) entry which is preliminary data.</text>
</comment>
<dbReference type="InterPro" id="IPR054712">
    <property type="entry name" value="Cas3-like_dom"/>
</dbReference>
<evidence type="ECO:0000256" key="7">
    <source>
        <dbReference type="ARBA" id="ARBA00022806"/>
    </source>
</evidence>
<dbReference type="PROSITE" id="PS51194">
    <property type="entry name" value="HELICASE_CTER"/>
    <property type="match status" value="1"/>
</dbReference>
<evidence type="ECO:0000256" key="10">
    <source>
        <dbReference type="ARBA" id="ARBA00038437"/>
    </source>
</evidence>
<dbReference type="Pfam" id="PF22590">
    <property type="entry name" value="Cas3-like_C_2"/>
    <property type="match status" value="1"/>
</dbReference>
<dbReference type="InterPro" id="IPR006474">
    <property type="entry name" value="Helicase_Cas3_CRISPR-ass_core"/>
</dbReference>
<keyword evidence="7" id="KW-0347">Helicase</keyword>
<dbReference type="PANTHER" id="PTHR47959">
    <property type="entry name" value="ATP-DEPENDENT RNA HELICASE RHLE-RELATED"/>
    <property type="match status" value="1"/>
</dbReference>
<dbReference type="GO" id="GO:0046872">
    <property type="term" value="F:metal ion binding"/>
    <property type="evidence" value="ECO:0007669"/>
    <property type="project" value="UniProtKB-KW"/>
</dbReference>
<evidence type="ECO:0000256" key="9">
    <source>
        <dbReference type="ARBA" id="ARBA00023118"/>
    </source>
</evidence>
<dbReference type="PROSITE" id="PS51192">
    <property type="entry name" value="HELICASE_ATP_BIND_1"/>
    <property type="match status" value="1"/>
</dbReference>
<dbReference type="InterPro" id="IPR038257">
    <property type="entry name" value="CRISPR-assoc_Cas3_HD_sf"/>
</dbReference>
<keyword evidence="9" id="KW-0051">Antiviral defense</keyword>
<evidence type="ECO:0008006" key="16">
    <source>
        <dbReference type="Google" id="ProtNLM"/>
    </source>
</evidence>
<proteinExistence type="inferred from homology"/>